<dbReference type="GO" id="GO:0016861">
    <property type="term" value="F:intramolecular oxidoreductase activity, interconverting aldoses and ketoses"/>
    <property type="evidence" value="ECO:0007669"/>
    <property type="project" value="InterPro"/>
</dbReference>
<dbReference type="GO" id="GO:0005737">
    <property type="term" value="C:cytoplasm"/>
    <property type="evidence" value="ECO:0007669"/>
    <property type="project" value="InterPro"/>
</dbReference>
<keyword evidence="2" id="KW-0119">Carbohydrate metabolism</keyword>
<gene>
    <name evidence="3" type="ORF">SAMN05444682_103441</name>
</gene>
<accession>A0A1I3HPS0</accession>
<dbReference type="SUPFAM" id="SSF53743">
    <property type="entry name" value="FucI/AraA N-terminal and middle domains"/>
    <property type="match status" value="1"/>
</dbReference>
<keyword evidence="4" id="KW-1185">Reference proteome</keyword>
<dbReference type="EMBL" id="FOQO01000003">
    <property type="protein sequence ID" value="SFI37520.1"/>
    <property type="molecule type" value="Genomic_DNA"/>
</dbReference>
<dbReference type="OrthoDB" id="786928at2"/>
<dbReference type="GO" id="GO:0005996">
    <property type="term" value="P:monosaccharide metabolic process"/>
    <property type="evidence" value="ECO:0007669"/>
    <property type="project" value="InterPro"/>
</dbReference>
<dbReference type="RefSeq" id="WP_090626200.1">
    <property type="nucleotide sequence ID" value="NZ_FOQO01000003.1"/>
</dbReference>
<evidence type="ECO:0000313" key="3">
    <source>
        <dbReference type="EMBL" id="SFI37520.1"/>
    </source>
</evidence>
<dbReference type="InterPro" id="IPR009015">
    <property type="entry name" value="Fucose_isomerase_N/cen_sf"/>
</dbReference>
<dbReference type="PANTHER" id="PTHR36120:SF1">
    <property type="entry name" value="L-FUCOSE ISOMERASE C-TERMINAL DOMAIN-CONTAINING PROTEIN"/>
    <property type="match status" value="1"/>
</dbReference>
<evidence type="ECO:0000313" key="4">
    <source>
        <dbReference type="Proteomes" id="UP000198670"/>
    </source>
</evidence>
<dbReference type="AlphaFoldDB" id="A0A1I3HPS0"/>
<organism evidence="3 4">
    <name type="scientific">Parapedobacter indicus</name>
    <dbReference type="NCBI Taxonomy" id="1477437"/>
    <lineage>
        <taxon>Bacteria</taxon>
        <taxon>Pseudomonadati</taxon>
        <taxon>Bacteroidota</taxon>
        <taxon>Sphingobacteriia</taxon>
        <taxon>Sphingobacteriales</taxon>
        <taxon>Sphingobacteriaceae</taxon>
        <taxon>Parapedobacter</taxon>
    </lineage>
</organism>
<keyword evidence="1 3" id="KW-0413">Isomerase</keyword>
<proteinExistence type="predicted"/>
<evidence type="ECO:0000256" key="1">
    <source>
        <dbReference type="ARBA" id="ARBA00023235"/>
    </source>
</evidence>
<protein>
    <submittedName>
        <fullName evidence="3">L-fucose isomerase</fullName>
    </submittedName>
</protein>
<dbReference type="PANTHER" id="PTHR36120">
    <property type="entry name" value="FUCOSE ISOMERASE"/>
    <property type="match status" value="1"/>
</dbReference>
<sequence>MNQTEKKIAFVPFGEINSPRELIAQMAAAALEEVKGLGYAVVSTDLVTDDEAGTDVARALHDLDGQSFDALIVCLTGWIPSHAVISITDPHRQVPMVLWGLAGKRTNGHIVTTAAQAGTSALRKVFADLGYRFTYLYNIIDNPSPLEKIDSFIQAAFAQKALRSTKIGMVGFRDMRLYNTLYEGVSLKSKLGIEVEFVEMLEVVKASERVEASAVTAVLNTIQTAWNFQGTVDRQFLEQGIAYYLAIRKIALEKGLDAISLKDVDGMKKLLSYPPAVVFMLLADEAGLCTIPENDVMGAVTQLIVKQLTGQSAAYLEFYEYFEDSVLMGVPDYVPAEVVQERVNVLPAAFGQISGGLLNVSSMREGRLTIARLSNTGTAYTMHIATGEGHLCSWEEAGWTQPAPQLPSLLIKLDTKTEQFVQQISGQHYILAYGDCTSLLVDFCRLNDIEIILHHAAN</sequence>
<dbReference type="STRING" id="1477437.SAMN05444682_103441"/>
<evidence type="ECO:0000256" key="2">
    <source>
        <dbReference type="ARBA" id="ARBA00023277"/>
    </source>
</evidence>
<name>A0A1I3HPS0_9SPHI</name>
<reference evidence="3 4" key="1">
    <citation type="submission" date="2016-10" db="EMBL/GenBank/DDBJ databases">
        <authorList>
            <person name="de Groot N.N."/>
        </authorList>
    </citation>
    <scope>NUCLEOTIDE SEQUENCE [LARGE SCALE GENOMIC DNA]</scope>
    <source>
        <strain evidence="3 4">RK1</strain>
    </source>
</reference>
<dbReference type="Proteomes" id="UP000198670">
    <property type="component" value="Unassembled WGS sequence"/>
</dbReference>